<dbReference type="SUPFAM" id="SSF52540">
    <property type="entry name" value="P-loop containing nucleoside triphosphate hydrolases"/>
    <property type="match status" value="1"/>
</dbReference>
<dbReference type="InterPro" id="IPR027417">
    <property type="entry name" value="P-loop_NTPase"/>
</dbReference>
<dbReference type="InterPro" id="IPR044974">
    <property type="entry name" value="Disease_R_plants"/>
</dbReference>
<dbReference type="OrthoDB" id="851174at2759"/>
<reference evidence="1 2" key="1">
    <citation type="submission" date="2020-10" db="EMBL/GenBank/DDBJ databases">
        <title>Plant Genome Project.</title>
        <authorList>
            <person name="Zhang R.-G."/>
        </authorList>
    </citation>
    <scope>NUCLEOTIDE SEQUENCE [LARGE SCALE GENOMIC DNA]</scope>
    <source>
        <strain evidence="1">FAFU-HL-1</strain>
        <tissue evidence="1">Leaf</tissue>
    </source>
</reference>
<accession>A0A835JG09</accession>
<proteinExistence type="predicted"/>
<name>A0A835JG09_9ROSI</name>
<organism evidence="1 2">
    <name type="scientific">Salix dunnii</name>
    <dbReference type="NCBI Taxonomy" id="1413687"/>
    <lineage>
        <taxon>Eukaryota</taxon>
        <taxon>Viridiplantae</taxon>
        <taxon>Streptophyta</taxon>
        <taxon>Embryophyta</taxon>
        <taxon>Tracheophyta</taxon>
        <taxon>Spermatophyta</taxon>
        <taxon>Magnoliopsida</taxon>
        <taxon>eudicotyledons</taxon>
        <taxon>Gunneridae</taxon>
        <taxon>Pentapetalae</taxon>
        <taxon>rosids</taxon>
        <taxon>fabids</taxon>
        <taxon>Malpighiales</taxon>
        <taxon>Salicaceae</taxon>
        <taxon>Saliceae</taxon>
        <taxon>Salix</taxon>
    </lineage>
</organism>
<evidence type="ECO:0000313" key="2">
    <source>
        <dbReference type="Proteomes" id="UP000657918"/>
    </source>
</evidence>
<sequence>MDEKENDILLIGISGMCGIGKTTVARVMYDKICWQFEASCFLANMREVFGEKDGPSHLKEQKNEAFNNLEFWCNSYKQGVKVKNCGVPLVTIPSSESSKRVNDMDWPVGNMFHGTDLESVLNFLKKI</sequence>
<dbReference type="PANTHER" id="PTHR11017:SF559">
    <property type="entry name" value="DISEASE RESISTANCE PROTEIN CHL1"/>
    <property type="match status" value="1"/>
</dbReference>
<dbReference type="Gene3D" id="3.40.50.300">
    <property type="entry name" value="P-loop containing nucleotide triphosphate hydrolases"/>
    <property type="match status" value="1"/>
</dbReference>
<comment type="caution">
    <text evidence="1">The sequence shown here is derived from an EMBL/GenBank/DDBJ whole genome shotgun (WGS) entry which is preliminary data.</text>
</comment>
<protein>
    <submittedName>
        <fullName evidence="1">Uncharacterized protein</fullName>
    </submittedName>
</protein>
<dbReference type="Proteomes" id="UP000657918">
    <property type="component" value="Unassembled WGS sequence"/>
</dbReference>
<dbReference type="PANTHER" id="PTHR11017">
    <property type="entry name" value="LEUCINE-RICH REPEAT-CONTAINING PROTEIN"/>
    <property type="match status" value="1"/>
</dbReference>
<keyword evidence="2" id="KW-1185">Reference proteome</keyword>
<dbReference type="AlphaFoldDB" id="A0A835JG09"/>
<gene>
    <name evidence="1" type="ORF">SADUNF_Sadunf13G0077300</name>
</gene>
<dbReference type="GO" id="GO:0006952">
    <property type="term" value="P:defense response"/>
    <property type="evidence" value="ECO:0007669"/>
    <property type="project" value="InterPro"/>
</dbReference>
<evidence type="ECO:0000313" key="1">
    <source>
        <dbReference type="EMBL" id="KAF9670517.1"/>
    </source>
</evidence>
<dbReference type="EMBL" id="JADGMS010000013">
    <property type="protein sequence ID" value="KAF9670517.1"/>
    <property type="molecule type" value="Genomic_DNA"/>
</dbReference>